<dbReference type="OrthoDB" id="10400636at2759"/>
<sequence>MIWARVAECDVRRDLQGHAQRSWSQALASDLGGSWTALEGERQVSEKELWAGLGQLRQRVAVLGANLRFAHGLEDVRKMVSIVEHKLQVIPKRNYLGAYG</sequence>
<name>A0A1Q9CCH7_SYMMI</name>
<evidence type="ECO:0000313" key="2">
    <source>
        <dbReference type="Proteomes" id="UP000186817"/>
    </source>
</evidence>
<dbReference type="Proteomes" id="UP000186817">
    <property type="component" value="Unassembled WGS sequence"/>
</dbReference>
<protein>
    <submittedName>
        <fullName evidence="1">Uncharacterized protein</fullName>
    </submittedName>
</protein>
<gene>
    <name evidence="1" type="ORF">AK812_SmicGene38945</name>
</gene>
<reference evidence="1 2" key="1">
    <citation type="submission" date="2016-02" db="EMBL/GenBank/DDBJ databases">
        <title>Genome analysis of coral dinoflagellate symbionts highlights evolutionary adaptations to a symbiotic lifestyle.</title>
        <authorList>
            <person name="Aranda M."/>
            <person name="Li Y."/>
            <person name="Liew Y.J."/>
            <person name="Baumgarten S."/>
            <person name="Simakov O."/>
            <person name="Wilson M."/>
            <person name="Piel J."/>
            <person name="Ashoor H."/>
            <person name="Bougouffa S."/>
            <person name="Bajic V.B."/>
            <person name="Ryu T."/>
            <person name="Ravasi T."/>
            <person name="Bayer T."/>
            <person name="Micklem G."/>
            <person name="Kim H."/>
            <person name="Bhak J."/>
            <person name="Lajeunesse T.C."/>
            <person name="Voolstra C.R."/>
        </authorList>
    </citation>
    <scope>NUCLEOTIDE SEQUENCE [LARGE SCALE GENOMIC DNA]</scope>
    <source>
        <strain evidence="1 2">CCMP2467</strain>
    </source>
</reference>
<keyword evidence="2" id="KW-1185">Reference proteome</keyword>
<organism evidence="1 2">
    <name type="scientific">Symbiodinium microadriaticum</name>
    <name type="common">Dinoflagellate</name>
    <name type="synonym">Zooxanthella microadriatica</name>
    <dbReference type="NCBI Taxonomy" id="2951"/>
    <lineage>
        <taxon>Eukaryota</taxon>
        <taxon>Sar</taxon>
        <taxon>Alveolata</taxon>
        <taxon>Dinophyceae</taxon>
        <taxon>Suessiales</taxon>
        <taxon>Symbiodiniaceae</taxon>
        <taxon>Symbiodinium</taxon>
    </lineage>
</organism>
<dbReference type="EMBL" id="LSRX01001364">
    <property type="protein sequence ID" value="OLP80616.1"/>
    <property type="molecule type" value="Genomic_DNA"/>
</dbReference>
<dbReference type="AlphaFoldDB" id="A0A1Q9CCH7"/>
<evidence type="ECO:0000313" key="1">
    <source>
        <dbReference type="EMBL" id="OLP80616.1"/>
    </source>
</evidence>
<accession>A0A1Q9CCH7</accession>
<proteinExistence type="predicted"/>
<comment type="caution">
    <text evidence="1">The sequence shown here is derived from an EMBL/GenBank/DDBJ whole genome shotgun (WGS) entry which is preliminary data.</text>
</comment>